<dbReference type="Proteomes" id="UP000434241">
    <property type="component" value="Unassembled WGS sequence"/>
</dbReference>
<protein>
    <submittedName>
        <fullName evidence="1">Uncharacterized protein</fullName>
    </submittedName>
</protein>
<sequence length="67" mass="7862">MSKNKKKKMTLEELYEGSDYIIDDSKMPSAEEMKNFEIPAELQQEALESALEIAREFMRERGKKVTF</sequence>
<organism evidence="1 2">
    <name type="scientific">Holdemanella porci</name>
    <dbReference type="NCBI Taxonomy" id="2652276"/>
    <lineage>
        <taxon>Bacteria</taxon>
        <taxon>Bacillati</taxon>
        <taxon>Bacillota</taxon>
        <taxon>Erysipelotrichia</taxon>
        <taxon>Erysipelotrichales</taxon>
        <taxon>Erysipelotrichaceae</taxon>
        <taxon>Holdemanella</taxon>
    </lineage>
</organism>
<dbReference type="RefSeq" id="WP_154555675.1">
    <property type="nucleotide sequence ID" value="NZ_VUMR01000011.1"/>
</dbReference>
<dbReference type="GeneID" id="93158376"/>
<evidence type="ECO:0000313" key="1">
    <source>
        <dbReference type="EMBL" id="MSS56006.1"/>
    </source>
</evidence>
<dbReference type="AlphaFoldDB" id="A0A6N7V2F6"/>
<keyword evidence="2" id="KW-1185">Reference proteome</keyword>
<comment type="caution">
    <text evidence="1">The sequence shown here is derived from an EMBL/GenBank/DDBJ whole genome shotgun (WGS) entry which is preliminary data.</text>
</comment>
<accession>A0A6N7V2F6</accession>
<proteinExistence type="predicted"/>
<evidence type="ECO:0000313" key="2">
    <source>
        <dbReference type="Proteomes" id="UP000434241"/>
    </source>
</evidence>
<name>A0A6N7V2F6_9FIRM</name>
<gene>
    <name evidence="1" type="ORF">FYJ55_03605</name>
</gene>
<dbReference type="EMBL" id="VUMR01000011">
    <property type="protein sequence ID" value="MSS56006.1"/>
    <property type="molecule type" value="Genomic_DNA"/>
</dbReference>
<reference evidence="1 2" key="1">
    <citation type="submission" date="2019-08" db="EMBL/GenBank/DDBJ databases">
        <title>In-depth cultivation of the pig gut microbiome towards novel bacterial diversity and tailored functional studies.</title>
        <authorList>
            <person name="Wylensek D."/>
            <person name="Hitch T.C.A."/>
            <person name="Clavel T."/>
        </authorList>
    </citation>
    <scope>NUCLEOTIDE SEQUENCE [LARGE SCALE GENOMIC DNA]</scope>
    <source>
        <strain evidence="1 2">LKV-472-APC-3</strain>
    </source>
</reference>